<evidence type="ECO:0000256" key="3">
    <source>
        <dbReference type="ARBA" id="ARBA00008392"/>
    </source>
</evidence>
<dbReference type="UniPathway" id="UPA00251">
    <property type="reaction ID" value="UER00375"/>
</dbReference>
<dbReference type="InterPro" id="IPR001917">
    <property type="entry name" value="Aminotrans_II_pyridoxalP_BS"/>
</dbReference>
<dbReference type="FunFam" id="3.40.640.10:FF:000006">
    <property type="entry name" value="5-aminolevulinate synthase, mitochondrial"/>
    <property type="match status" value="1"/>
</dbReference>
<comment type="caution">
    <text evidence="15">The sequence shown here is derived from an EMBL/GenBank/DDBJ whole genome shotgun (WGS) entry which is preliminary data.</text>
</comment>
<dbReference type="Pfam" id="PF00155">
    <property type="entry name" value="Aminotran_1_2"/>
    <property type="match status" value="1"/>
</dbReference>
<dbReference type="InterPro" id="IPR015421">
    <property type="entry name" value="PyrdxlP-dep_Trfase_major"/>
</dbReference>
<comment type="pathway">
    <text evidence="2">Porphyrin-containing compound metabolism; protoporphyrin-IX biosynthesis; 5-aminolevulinate from glycine: step 1/1.</text>
</comment>
<sequence>MSQHPVVVEAMHNAIDSFGAGSGGSRNIGGTHYHYEALESSLAEWHGKESALVFPTGYGSNDATLQCLLGLYENCMVFSDERNHASIINGIRCSKAERKIFRHNDTQHLEELLKKQPYERLKLIVFESIYSMDGDIAPIKEIVRLAKKYNALIFLDEVHAIGMYGVRGAGIAAGLNISGSIDIIQGTMAKGIGIIGGYITGSKPIIDAIRSFASGFIFTTSLPPAIVAACYASIEYLKNSDIERKKLHKKTEMLRDSFSRAGIPIMNSSETHILPVLIGDSVKCKAAARQLLDIHNIYLQPINSPTVPVGTERFRVNITPNHSEEQISQLTNALIEIFLKFNIPFLGNRKITG</sequence>
<evidence type="ECO:0000259" key="14">
    <source>
        <dbReference type="Pfam" id="PF00155"/>
    </source>
</evidence>
<dbReference type="InterPro" id="IPR010961">
    <property type="entry name" value="4pyrrol_synth_NH2levulA_synth"/>
</dbReference>
<dbReference type="PANTHER" id="PTHR13693:SF102">
    <property type="entry name" value="2-AMINO-3-KETOBUTYRATE COENZYME A LIGASE, MITOCHONDRIAL"/>
    <property type="match status" value="1"/>
</dbReference>
<dbReference type="GO" id="GO:0003870">
    <property type="term" value="F:5-aminolevulinate synthase activity"/>
    <property type="evidence" value="ECO:0007669"/>
    <property type="project" value="UniProtKB-EC"/>
</dbReference>
<dbReference type="Proteomes" id="UP000028002">
    <property type="component" value="Unassembled WGS sequence"/>
</dbReference>
<dbReference type="EC" id="2.3.1.37" evidence="4"/>
<proteinExistence type="inferred from homology"/>
<keyword evidence="5 15" id="KW-0808">Transferase</keyword>
<evidence type="ECO:0000256" key="2">
    <source>
        <dbReference type="ARBA" id="ARBA00005029"/>
    </source>
</evidence>
<gene>
    <name evidence="15" type="ORF">MEG1DRAFT_01483</name>
</gene>
<dbReference type="PROSITE" id="PS00599">
    <property type="entry name" value="AA_TRANSFER_CLASS_2"/>
    <property type="match status" value="1"/>
</dbReference>
<evidence type="ECO:0000256" key="5">
    <source>
        <dbReference type="ARBA" id="ARBA00022679"/>
    </source>
</evidence>
<evidence type="ECO:0000256" key="1">
    <source>
        <dbReference type="ARBA" id="ARBA00001933"/>
    </source>
</evidence>
<comment type="catalytic activity">
    <reaction evidence="12">
        <text>succinyl-CoA + glycine + H(+) = 5-aminolevulinate + CO2 + CoA</text>
        <dbReference type="Rhea" id="RHEA:12921"/>
        <dbReference type="ChEBI" id="CHEBI:15378"/>
        <dbReference type="ChEBI" id="CHEBI:16526"/>
        <dbReference type="ChEBI" id="CHEBI:57287"/>
        <dbReference type="ChEBI" id="CHEBI:57292"/>
        <dbReference type="ChEBI" id="CHEBI:57305"/>
        <dbReference type="ChEBI" id="CHEBI:356416"/>
        <dbReference type="EC" id="2.3.1.37"/>
    </reaction>
</comment>
<keyword evidence="7" id="KW-0350">Heme biosynthesis</keyword>
<evidence type="ECO:0000256" key="9">
    <source>
        <dbReference type="ARBA" id="ARBA00031691"/>
    </source>
</evidence>
<dbReference type="Gene3D" id="3.40.640.10">
    <property type="entry name" value="Type I PLP-dependent aspartate aminotransferase-like (Major domain)"/>
    <property type="match status" value="1"/>
</dbReference>
<dbReference type="InterPro" id="IPR050087">
    <property type="entry name" value="AON_synthase_class-II"/>
</dbReference>
<evidence type="ECO:0000256" key="12">
    <source>
        <dbReference type="ARBA" id="ARBA00047654"/>
    </source>
</evidence>
<reference evidence="15 16" key="1">
    <citation type="submission" date="2014-03" db="EMBL/GenBank/DDBJ databases">
        <title>Draft Genome of Photorhabdus temperata Meg1.</title>
        <authorList>
            <person name="Hurst S.G.IV."/>
            <person name="Morris K."/>
            <person name="Thomas K."/>
            <person name="Tisa L.S."/>
        </authorList>
    </citation>
    <scope>NUCLEOTIDE SEQUENCE [LARGE SCALE GENOMIC DNA]</scope>
    <source>
        <strain evidence="15 16">Meg1</strain>
    </source>
</reference>
<evidence type="ECO:0000313" key="15">
    <source>
        <dbReference type="EMBL" id="KER03792.1"/>
    </source>
</evidence>
<protein>
    <recommendedName>
        <fullName evidence="4">5-aminolevulinate synthase</fullName>
        <ecNumber evidence="4">2.3.1.37</ecNumber>
    </recommendedName>
    <alternativeName>
        <fullName evidence="9">5-aminolevulinic acid synthase</fullName>
    </alternativeName>
    <alternativeName>
        <fullName evidence="10">Delta-ALA synthase</fullName>
    </alternativeName>
    <alternativeName>
        <fullName evidence="11">Delta-aminolevulinate synthase</fullName>
    </alternativeName>
</protein>
<dbReference type="InterPro" id="IPR015422">
    <property type="entry name" value="PyrdxlP-dep_Trfase_small"/>
</dbReference>
<evidence type="ECO:0000256" key="11">
    <source>
        <dbReference type="ARBA" id="ARBA00032773"/>
    </source>
</evidence>
<dbReference type="PANTHER" id="PTHR13693">
    <property type="entry name" value="CLASS II AMINOTRANSFERASE/8-AMINO-7-OXONONANOATE SYNTHASE"/>
    <property type="match status" value="1"/>
</dbReference>
<comment type="cofactor">
    <cofactor evidence="1 13">
        <name>pyridoxal 5'-phosphate</name>
        <dbReference type="ChEBI" id="CHEBI:597326"/>
    </cofactor>
</comment>
<evidence type="ECO:0000256" key="10">
    <source>
        <dbReference type="ARBA" id="ARBA00031945"/>
    </source>
</evidence>
<dbReference type="EMBL" id="JGVH01000022">
    <property type="protein sequence ID" value="KER03792.1"/>
    <property type="molecule type" value="Genomic_DNA"/>
</dbReference>
<dbReference type="CDD" id="cd06454">
    <property type="entry name" value="KBL_like"/>
    <property type="match status" value="1"/>
</dbReference>
<dbReference type="InterPro" id="IPR015424">
    <property type="entry name" value="PyrdxlP-dep_Trfase"/>
</dbReference>
<evidence type="ECO:0000256" key="6">
    <source>
        <dbReference type="ARBA" id="ARBA00022898"/>
    </source>
</evidence>
<keyword evidence="6 13" id="KW-0663">Pyridoxal phosphate</keyword>
<dbReference type="InterPro" id="IPR004839">
    <property type="entry name" value="Aminotransferase_I/II_large"/>
</dbReference>
<accession>A0A081RYN9</accession>
<dbReference type="SUPFAM" id="SSF53383">
    <property type="entry name" value="PLP-dependent transferases"/>
    <property type="match status" value="1"/>
</dbReference>
<evidence type="ECO:0000256" key="8">
    <source>
        <dbReference type="ARBA" id="ARBA00023315"/>
    </source>
</evidence>
<comment type="similarity">
    <text evidence="3 13">Belongs to the class-II pyridoxal-phosphate-dependent aminotransferase family.</text>
</comment>
<name>A0A081RYN9_PHOTE</name>
<keyword evidence="8 15" id="KW-0012">Acyltransferase</keyword>
<evidence type="ECO:0000256" key="7">
    <source>
        <dbReference type="ARBA" id="ARBA00023133"/>
    </source>
</evidence>
<feature type="domain" description="Aminotransferase class I/classII large" evidence="14">
    <location>
        <begin position="3"/>
        <end position="334"/>
    </location>
</feature>
<dbReference type="PATRIC" id="fig|1393735.3.peg.1531"/>
<organism evidence="15 16">
    <name type="scientific">Photorhabdus temperata subsp. temperata Meg1</name>
    <dbReference type="NCBI Taxonomy" id="1393735"/>
    <lineage>
        <taxon>Bacteria</taxon>
        <taxon>Pseudomonadati</taxon>
        <taxon>Pseudomonadota</taxon>
        <taxon>Gammaproteobacteria</taxon>
        <taxon>Enterobacterales</taxon>
        <taxon>Morganellaceae</taxon>
        <taxon>Photorhabdus</taxon>
    </lineage>
</organism>
<evidence type="ECO:0000313" key="16">
    <source>
        <dbReference type="Proteomes" id="UP000028002"/>
    </source>
</evidence>
<dbReference type="AlphaFoldDB" id="A0A081RYN9"/>
<dbReference type="GO" id="GO:0006782">
    <property type="term" value="P:protoporphyrinogen IX biosynthetic process"/>
    <property type="evidence" value="ECO:0007669"/>
    <property type="project" value="UniProtKB-UniPathway"/>
</dbReference>
<dbReference type="NCBIfam" id="TIGR01821">
    <property type="entry name" value="5aminolev_synth"/>
    <property type="match status" value="1"/>
</dbReference>
<dbReference type="Gene3D" id="3.90.1150.10">
    <property type="entry name" value="Aspartate Aminotransferase, domain 1"/>
    <property type="match status" value="1"/>
</dbReference>
<evidence type="ECO:0000256" key="4">
    <source>
        <dbReference type="ARBA" id="ARBA00013257"/>
    </source>
</evidence>
<dbReference type="GO" id="GO:0030170">
    <property type="term" value="F:pyridoxal phosphate binding"/>
    <property type="evidence" value="ECO:0007669"/>
    <property type="project" value="InterPro"/>
</dbReference>
<evidence type="ECO:0000256" key="13">
    <source>
        <dbReference type="RuleBase" id="RU003693"/>
    </source>
</evidence>